<gene>
    <name evidence="7" type="ORF">EPA99_17140</name>
</gene>
<dbReference type="Gene3D" id="3.90.1150.10">
    <property type="entry name" value="Aspartate Aminotransferase, domain 1"/>
    <property type="match status" value="1"/>
</dbReference>
<evidence type="ECO:0000259" key="6">
    <source>
        <dbReference type="PROSITE" id="PS50949"/>
    </source>
</evidence>
<dbReference type="InterPro" id="IPR051446">
    <property type="entry name" value="HTH_trans_reg/aminotransferase"/>
</dbReference>
<keyword evidence="8" id="KW-1185">Reference proteome</keyword>
<dbReference type="PANTHER" id="PTHR46577:SF2">
    <property type="entry name" value="TRANSCRIPTIONAL REGULATORY PROTEIN"/>
    <property type="match status" value="1"/>
</dbReference>
<feature type="domain" description="HTH gntR-type" evidence="6">
    <location>
        <begin position="1"/>
        <end position="69"/>
    </location>
</feature>
<dbReference type="InterPro" id="IPR000524">
    <property type="entry name" value="Tscrpt_reg_HTH_GntR"/>
</dbReference>
<evidence type="ECO:0000256" key="1">
    <source>
        <dbReference type="ARBA" id="ARBA00005384"/>
    </source>
</evidence>
<dbReference type="GO" id="GO:0030170">
    <property type="term" value="F:pyridoxal phosphate binding"/>
    <property type="evidence" value="ECO:0007669"/>
    <property type="project" value="InterPro"/>
</dbReference>
<evidence type="ECO:0000256" key="3">
    <source>
        <dbReference type="ARBA" id="ARBA00023015"/>
    </source>
</evidence>
<dbReference type="PANTHER" id="PTHR46577">
    <property type="entry name" value="HTH-TYPE TRANSCRIPTIONAL REGULATORY PROTEIN GABR"/>
    <property type="match status" value="1"/>
</dbReference>
<dbReference type="SMART" id="SM00345">
    <property type="entry name" value="HTH_GNTR"/>
    <property type="match status" value="1"/>
</dbReference>
<keyword evidence="7" id="KW-0032">Aminotransferase</keyword>
<dbReference type="SUPFAM" id="SSF46785">
    <property type="entry name" value="Winged helix' DNA-binding domain"/>
    <property type="match status" value="1"/>
</dbReference>
<dbReference type="SUPFAM" id="SSF53383">
    <property type="entry name" value="PLP-dependent transferases"/>
    <property type="match status" value="1"/>
</dbReference>
<comment type="similarity">
    <text evidence="1">In the C-terminal section; belongs to the class-I pyridoxal-phosphate-dependent aminotransferase family.</text>
</comment>
<dbReference type="InterPro" id="IPR015421">
    <property type="entry name" value="PyrdxlP-dep_Trfase_major"/>
</dbReference>
<dbReference type="Proteomes" id="UP000289784">
    <property type="component" value="Unassembled WGS sequence"/>
</dbReference>
<dbReference type="InterPro" id="IPR036388">
    <property type="entry name" value="WH-like_DNA-bd_sf"/>
</dbReference>
<keyword evidence="5" id="KW-0804">Transcription</keyword>
<dbReference type="Pfam" id="PF00155">
    <property type="entry name" value="Aminotran_1_2"/>
    <property type="match status" value="1"/>
</dbReference>
<evidence type="ECO:0000313" key="7">
    <source>
        <dbReference type="EMBL" id="RXR00332.1"/>
    </source>
</evidence>
<keyword evidence="4" id="KW-0238">DNA-binding</keyword>
<dbReference type="AlphaFoldDB" id="A0A4V1N0Q1"/>
<sequence length="471" mass="50214">MLLYESIATGLRRQIAQGTLRGGERLPSVRQLALAHQISPATAVQACLQLEREGLVEARPRSGYFVRAAPSGLPSTPIARRRAPGQVANPALQGLLELPQRPGLLMLHAAVPDASLLPHAPLGAALSRTTRRRATAAMDYAPSQGDPALRRQIAQRYEHTGTAMTAEEIVITAGATEALTLALRVVTAPGDVVLVETPTYYGILQAVAALGLKVLEVPNRLEHGIDVARLDRLLQHTPVRAAILVPNFNNPTGSLTCDADKQALLASCARHGTVVIEDDIYGELAWSGQRPLPLRHWDTGGNVITCGSFSKTLAPGLRVGWLAGAAWTEALARAKYFSSSSNASLPQLAVGDYLARHGLGRHLRRLRRAVADNGQRMRDAIARHWPAGTRCSAPAGGLSLWLQLPPGGDGLALFDAARAAGIGISPGVLFSSRGDYGDCVRLSCGLPWDARLDKAMRHLGRLAARQPGARQ</sequence>
<dbReference type="Gene3D" id="1.10.10.10">
    <property type="entry name" value="Winged helix-like DNA-binding domain superfamily/Winged helix DNA-binding domain"/>
    <property type="match status" value="1"/>
</dbReference>
<keyword evidence="2" id="KW-0663">Pyridoxal phosphate</keyword>
<dbReference type="CDD" id="cd00609">
    <property type="entry name" value="AAT_like"/>
    <property type="match status" value="1"/>
</dbReference>
<dbReference type="CDD" id="cd07377">
    <property type="entry name" value="WHTH_GntR"/>
    <property type="match status" value="1"/>
</dbReference>
<dbReference type="PROSITE" id="PS50949">
    <property type="entry name" value="HTH_GNTR"/>
    <property type="match status" value="1"/>
</dbReference>
<dbReference type="RefSeq" id="WP_129472469.1">
    <property type="nucleotide sequence ID" value="NZ_SAWZ01000012.1"/>
</dbReference>
<keyword evidence="3" id="KW-0805">Transcription regulation</keyword>
<dbReference type="InterPro" id="IPR015422">
    <property type="entry name" value="PyrdxlP-dep_Trfase_small"/>
</dbReference>
<dbReference type="OrthoDB" id="9804020at2"/>
<evidence type="ECO:0000256" key="4">
    <source>
        <dbReference type="ARBA" id="ARBA00023125"/>
    </source>
</evidence>
<proteinExistence type="inferred from homology"/>
<dbReference type="Pfam" id="PF00392">
    <property type="entry name" value="GntR"/>
    <property type="match status" value="1"/>
</dbReference>
<name>A0A4V1N0Q1_9GAMM</name>
<keyword evidence="7" id="KW-0808">Transferase</keyword>
<accession>A0A4V1N0Q1</accession>
<dbReference type="InterPro" id="IPR036390">
    <property type="entry name" value="WH_DNA-bd_sf"/>
</dbReference>
<evidence type="ECO:0000313" key="8">
    <source>
        <dbReference type="Proteomes" id="UP000289784"/>
    </source>
</evidence>
<reference evidence="7 8" key="1">
    <citation type="submission" date="2019-01" db="EMBL/GenBank/DDBJ databases">
        <title>Pseudoxanthomonas composti sp. nov., isolated from compost.</title>
        <authorList>
            <person name="Yang G."/>
        </authorList>
    </citation>
    <scope>NUCLEOTIDE SEQUENCE [LARGE SCALE GENOMIC DNA]</scope>
    <source>
        <strain evidence="7 8">GSS15</strain>
    </source>
</reference>
<evidence type="ECO:0000256" key="2">
    <source>
        <dbReference type="ARBA" id="ARBA00022898"/>
    </source>
</evidence>
<dbReference type="GO" id="GO:0003700">
    <property type="term" value="F:DNA-binding transcription factor activity"/>
    <property type="evidence" value="ECO:0007669"/>
    <property type="project" value="InterPro"/>
</dbReference>
<organism evidence="7 8">
    <name type="scientific">Pseudoxanthomonas composti</name>
    <dbReference type="NCBI Taxonomy" id="2137479"/>
    <lineage>
        <taxon>Bacteria</taxon>
        <taxon>Pseudomonadati</taxon>
        <taxon>Pseudomonadota</taxon>
        <taxon>Gammaproteobacteria</taxon>
        <taxon>Lysobacterales</taxon>
        <taxon>Lysobacteraceae</taxon>
        <taxon>Pseudoxanthomonas</taxon>
    </lineage>
</organism>
<dbReference type="EMBL" id="SAWZ01000012">
    <property type="protein sequence ID" value="RXR00332.1"/>
    <property type="molecule type" value="Genomic_DNA"/>
</dbReference>
<dbReference type="Gene3D" id="3.40.640.10">
    <property type="entry name" value="Type I PLP-dependent aspartate aminotransferase-like (Major domain)"/>
    <property type="match status" value="1"/>
</dbReference>
<protein>
    <submittedName>
        <fullName evidence="7">PLP-dependent aminotransferase family protein</fullName>
    </submittedName>
</protein>
<dbReference type="GO" id="GO:0008483">
    <property type="term" value="F:transaminase activity"/>
    <property type="evidence" value="ECO:0007669"/>
    <property type="project" value="UniProtKB-KW"/>
</dbReference>
<dbReference type="InterPro" id="IPR015424">
    <property type="entry name" value="PyrdxlP-dep_Trfase"/>
</dbReference>
<evidence type="ECO:0000256" key="5">
    <source>
        <dbReference type="ARBA" id="ARBA00023163"/>
    </source>
</evidence>
<dbReference type="GO" id="GO:0003677">
    <property type="term" value="F:DNA binding"/>
    <property type="evidence" value="ECO:0007669"/>
    <property type="project" value="UniProtKB-KW"/>
</dbReference>
<comment type="caution">
    <text evidence="7">The sequence shown here is derived from an EMBL/GenBank/DDBJ whole genome shotgun (WGS) entry which is preliminary data.</text>
</comment>
<dbReference type="InterPro" id="IPR004839">
    <property type="entry name" value="Aminotransferase_I/II_large"/>
</dbReference>